<comment type="caution">
    <text evidence="1">The sequence shown here is derived from an EMBL/GenBank/DDBJ whole genome shotgun (WGS) entry which is preliminary data.</text>
</comment>
<name>A0AA41UJ73_9BACT</name>
<reference evidence="1" key="1">
    <citation type="submission" date="2022-04" db="EMBL/GenBank/DDBJ databases">
        <title>Desulfatitalea alkaliphila sp. nov., a novel anaerobic sulfate-reducing bacterium isolated from terrestrial mud volcano, Taman Peninsula, Russia.</title>
        <authorList>
            <person name="Khomyakova M.A."/>
            <person name="Merkel A.Y."/>
            <person name="Slobodkin A.I."/>
        </authorList>
    </citation>
    <scope>NUCLEOTIDE SEQUENCE</scope>
    <source>
        <strain evidence="1">M08but</strain>
    </source>
</reference>
<accession>A0AA41UJ73</accession>
<dbReference type="RefSeq" id="WP_246906460.1">
    <property type="nucleotide sequence ID" value="NZ_JALJRB010000008.1"/>
</dbReference>
<keyword evidence="2" id="KW-1185">Reference proteome</keyword>
<gene>
    <name evidence="1" type="ORF">MRX98_09725</name>
</gene>
<dbReference type="Proteomes" id="UP001165427">
    <property type="component" value="Unassembled WGS sequence"/>
</dbReference>
<protein>
    <submittedName>
        <fullName evidence="1">Uncharacterized protein</fullName>
    </submittedName>
</protein>
<evidence type="ECO:0000313" key="2">
    <source>
        <dbReference type="Proteomes" id="UP001165427"/>
    </source>
</evidence>
<sequence length="56" mass="6563">MLKLMGVFILVLRENEEMMYQFEFDYRFDSTKIRSAFGLQATPYSEGIDASLRCEA</sequence>
<organism evidence="1 2">
    <name type="scientific">Desulfatitalea alkaliphila</name>
    <dbReference type="NCBI Taxonomy" id="2929485"/>
    <lineage>
        <taxon>Bacteria</taxon>
        <taxon>Pseudomonadati</taxon>
        <taxon>Thermodesulfobacteriota</taxon>
        <taxon>Desulfobacteria</taxon>
        <taxon>Desulfobacterales</taxon>
        <taxon>Desulfosarcinaceae</taxon>
        <taxon>Desulfatitalea</taxon>
    </lineage>
</organism>
<dbReference type="AlphaFoldDB" id="A0AA41UJ73"/>
<dbReference type="EMBL" id="JALJRB010000008">
    <property type="protein sequence ID" value="MCJ8500849.1"/>
    <property type="molecule type" value="Genomic_DNA"/>
</dbReference>
<proteinExistence type="predicted"/>
<evidence type="ECO:0000313" key="1">
    <source>
        <dbReference type="EMBL" id="MCJ8500849.1"/>
    </source>
</evidence>